<gene>
    <name evidence="2" type="ORF">H920_19873</name>
</gene>
<reference evidence="2 3" key="1">
    <citation type="submission" date="2013-11" db="EMBL/GenBank/DDBJ databases">
        <title>The Damaraland mole rat (Fukomys damarensis) genome and evolution of African mole rats.</title>
        <authorList>
            <person name="Gladyshev V.N."/>
            <person name="Fang X."/>
        </authorList>
    </citation>
    <scope>NUCLEOTIDE SEQUENCE [LARGE SCALE GENOMIC DNA]</scope>
    <source>
        <tissue evidence="2">Liver</tissue>
    </source>
</reference>
<accession>A0A091CLH8</accession>
<dbReference type="AlphaFoldDB" id="A0A091CLH8"/>
<dbReference type="GO" id="GO:0005576">
    <property type="term" value="C:extracellular region"/>
    <property type="evidence" value="ECO:0007669"/>
    <property type="project" value="InterPro"/>
</dbReference>
<dbReference type="InterPro" id="IPR000096">
    <property type="entry name" value="Serum_amyloid_A"/>
</dbReference>
<organism evidence="2 3">
    <name type="scientific">Fukomys damarensis</name>
    <name type="common">Damaraland mole rat</name>
    <name type="synonym">Cryptomys damarensis</name>
    <dbReference type="NCBI Taxonomy" id="885580"/>
    <lineage>
        <taxon>Eukaryota</taxon>
        <taxon>Metazoa</taxon>
        <taxon>Chordata</taxon>
        <taxon>Craniata</taxon>
        <taxon>Vertebrata</taxon>
        <taxon>Euteleostomi</taxon>
        <taxon>Mammalia</taxon>
        <taxon>Eutheria</taxon>
        <taxon>Euarchontoglires</taxon>
        <taxon>Glires</taxon>
        <taxon>Rodentia</taxon>
        <taxon>Hystricomorpha</taxon>
        <taxon>Bathyergidae</taxon>
        <taxon>Fukomys</taxon>
    </lineage>
</organism>
<dbReference type="SMART" id="SM00197">
    <property type="entry name" value="SAA"/>
    <property type="match status" value="1"/>
</dbReference>
<proteinExistence type="predicted"/>
<dbReference type="Gene3D" id="1.10.132.110">
    <property type="entry name" value="Serum amyloid A protein"/>
    <property type="match status" value="1"/>
</dbReference>
<dbReference type="Pfam" id="PF00277">
    <property type="entry name" value="SAA"/>
    <property type="match status" value="1"/>
</dbReference>
<evidence type="ECO:0000313" key="2">
    <source>
        <dbReference type="EMBL" id="KFO18662.1"/>
    </source>
</evidence>
<evidence type="ECO:0000313" key="3">
    <source>
        <dbReference type="Proteomes" id="UP000028990"/>
    </source>
</evidence>
<name>A0A091CLH8_FUKDA</name>
<protein>
    <submittedName>
        <fullName evidence="2">Serum amyloid A-4 protein</fullName>
    </submittedName>
</protein>
<feature type="compositionally biased region" description="Basic and acidic residues" evidence="1">
    <location>
        <begin position="69"/>
        <end position="83"/>
    </location>
</feature>
<dbReference type="EMBL" id="KN125342">
    <property type="protein sequence ID" value="KFO18662.1"/>
    <property type="molecule type" value="Genomic_DNA"/>
</dbReference>
<dbReference type="Proteomes" id="UP000028990">
    <property type="component" value="Unassembled WGS sequence"/>
</dbReference>
<feature type="region of interest" description="Disordered" evidence="1">
    <location>
        <begin position="66"/>
        <end position="93"/>
    </location>
</feature>
<evidence type="ECO:0000256" key="1">
    <source>
        <dbReference type="SAM" id="MobiDB-lite"/>
    </source>
</evidence>
<dbReference type="STRING" id="885580.ENSFDAP00000021342"/>
<keyword evidence="3" id="KW-1185">Reference proteome</keyword>
<sequence>MADCPALECNCEFSISPEAHELKKCHVLPYLHTEIPPCSSNAGKYFQAILNRFYYGMSNYGSENIESSQKAEEWGRRGQDPNHFRPPGLPEKY</sequence>